<dbReference type="OrthoDB" id="8062037at2759"/>
<keyword evidence="11 13" id="KW-0472">Membrane</keyword>
<gene>
    <name evidence="15" type="ORF">LPJ53_002572</name>
</gene>
<dbReference type="GO" id="GO:0061630">
    <property type="term" value="F:ubiquitin protein ligase activity"/>
    <property type="evidence" value="ECO:0007669"/>
    <property type="project" value="UniProtKB-EC"/>
</dbReference>
<name>A0A9W7Y307_9FUNG</name>
<keyword evidence="5 13" id="KW-0812">Transmembrane</keyword>
<dbReference type="EMBL" id="JANBOJ010000083">
    <property type="protein sequence ID" value="KAJ1723049.1"/>
    <property type="molecule type" value="Genomic_DNA"/>
</dbReference>
<keyword evidence="7 12" id="KW-0863">Zinc-finger</keyword>
<keyword evidence="16" id="KW-1185">Reference proteome</keyword>
<keyword evidence="8" id="KW-0833">Ubl conjugation pathway</keyword>
<protein>
    <recommendedName>
        <fullName evidence="3">RING-type E3 ubiquitin transferase</fullName>
        <ecNumber evidence="3">2.3.2.27</ecNumber>
    </recommendedName>
</protein>
<evidence type="ECO:0000256" key="1">
    <source>
        <dbReference type="ARBA" id="ARBA00000900"/>
    </source>
</evidence>
<dbReference type="PROSITE" id="PS50089">
    <property type="entry name" value="ZF_RING_2"/>
    <property type="match status" value="1"/>
</dbReference>
<evidence type="ECO:0000256" key="2">
    <source>
        <dbReference type="ARBA" id="ARBA00004141"/>
    </source>
</evidence>
<dbReference type="CDD" id="cd16454">
    <property type="entry name" value="RING-H2_PA-TM-RING"/>
    <property type="match status" value="1"/>
</dbReference>
<accession>A0A9W7Y307</accession>
<evidence type="ECO:0000313" key="16">
    <source>
        <dbReference type="Proteomes" id="UP001149813"/>
    </source>
</evidence>
<keyword evidence="9" id="KW-0862">Zinc</keyword>
<evidence type="ECO:0000256" key="6">
    <source>
        <dbReference type="ARBA" id="ARBA00022723"/>
    </source>
</evidence>
<dbReference type="Pfam" id="PF13639">
    <property type="entry name" value="zf-RING_2"/>
    <property type="match status" value="1"/>
</dbReference>
<dbReference type="AlphaFoldDB" id="A0A9W7Y307"/>
<evidence type="ECO:0000256" key="11">
    <source>
        <dbReference type="ARBA" id="ARBA00023136"/>
    </source>
</evidence>
<sequence length="143" mass="16275">MSSDTLIIIKATLGAVSVCIFFLATALFFYYFRIRFTPLPHIYRWHGRRHPLWIPTFQRPVEGKPPRKMTLDEIERTLPRSIDGGMGMGGKCLVCLDLICDGQNVRGMACGHCFHCSCIDPWLTTNASCPTCRNEVFMDKTDK</sequence>
<keyword evidence="4" id="KW-0808">Transferase</keyword>
<dbReference type="InterPro" id="IPR001841">
    <property type="entry name" value="Znf_RING"/>
</dbReference>
<dbReference type="GO" id="GO:0016567">
    <property type="term" value="P:protein ubiquitination"/>
    <property type="evidence" value="ECO:0007669"/>
    <property type="project" value="TreeGrafter"/>
</dbReference>
<dbReference type="InterPro" id="IPR013083">
    <property type="entry name" value="Znf_RING/FYVE/PHD"/>
</dbReference>
<evidence type="ECO:0000313" key="15">
    <source>
        <dbReference type="EMBL" id="KAJ1723049.1"/>
    </source>
</evidence>
<dbReference type="PANTHER" id="PTHR45977:SF4">
    <property type="entry name" value="RING-TYPE DOMAIN-CONTAINING PROTEIN"/>
    <property type="match status" value="1"/>
</dbReference>
<evidence type="ECO:0000259" key="14">
    <source>
        <dbReference type="PROSITE" id="PS50089"/>
    </source>
</evidence>
<keyword evidence="10 13" id="KW-1133">Transmembrane helix</keyword>
<dbReference type="EC" id="2.3.2.27" evidence="3"/>
<dbReference type="PANTHER" id="PTHR45977">
    <property type="entry name" value="TARGET OF ERK KINASE MPK-1"/>
    <property type="match status" value="1"/>
</dbReference>
<comment type="caution">
    <text evidence="15">The sequence shown here is derived from an EMBL/GenBank/DDBJ whole genome shotgun (WGS) entry which is preliminary data.</text>
</comment>
<comment type="catalytic activity">
    <reaction evidence="1">
        <text>S-ubiquitinyl-[E2 ubiquitin-conjugating enzyme]-L-cysteine + [acceptor protein]-L-lysine = [E2 ubiquitin-conjugating enzyme]-L-cysteine + N(6)-ubiquitinyl-[acceptor protein]-L-lysine.</text>
        <dbReference type="EC" id="2.3.2.27"/>
    </reaction>
</comment>
<evidence type="ECO:0000256" key="8">
    <source>
        <dbReference type="ARBA" id="ARBA00022786"/>
    </source>
</evidence>
<evidence type="ECO:0000256" key="5">
    <source>
        <dbReference type="ARBA" id="ARBA00022692"/>
    </source>
</evidence>
<organism evidence="15 16">
    <name type="scientific">Coemansia erecta</name>
    <dbReference type="NCBI Taxonomy" id="147472"/>
    <lineage>
        <taxon>Eukaryota</taxon>
        <taxon>Fungi</taxon>
        <taxon>Fungi incertae sedis</taxon>
        <taxon>Zoopagomycota</taxon>
        <taxon>Kickxellomycotina</taxon>
        <taxon>Kickxellomycetes</taxon>
        <taxon>Kickxellales</taxon>
        <taxon>Kickxellaceae</taxon>
        <taxon>Coemansia</taxon>
    </lineage>
</organism>
<evidence type="ECO:0000256" key="12">
    <source>
        <dbReference type="PROSITE-ProRule" id="PRU00175"/>
    </source>
</evidence>
<evidence type="ECO:0000256" key="13">
    <source>
        <dbReference type="SAM" id="Phobius"/>
    </source>
</evidence>
<dbReference type="Gene3D" id="3.30.40.10">
    <property type="entry name" value="Zinc/RING finger domain, C3HC4 (zinc finger)"/>
    <property type="match status" value="1"/>
</dbReference>
<evidence type="ECO:0000256" key="7">
    <source>
        <dbReference type="ARBA" id="ARBA00022771"/>
    </source>
</evidence>
<dbReference type="GO" id="GO:0016020">
    <property type="term" value="C:membrane"/>
    <property type="evidence" value="ECO:0007669"/>
    <property type="project" value="UniProtKB-SubCell"/>
</dbReference>
<evidence type="ECO:0000256" key="3">
    <source>
        <dbReference type="ARBA" id="ARBA00012483"/>
    </source>
</evidence>
<feature type="transmembrane region" description="Helical" evidence="13">
    <location>
        <begin position="6"/>
        <end position="32"/>
    </location>
</feature>
<dbReference type="GO" id="GO:0006511">
    <property type="term" value="P:ubiquitin-dependent protein catabolic process"/>
    <property type="evidence" value="ECO:0007669"/>
    <property type="project" value="TreeGrafter"/>
</dbReference>
<evidence type="ECO:0000256" key="9">
    <source>
        <dbReference type="ARBA" id="ARBA00022833"/>
    </source>
</evidence>
<evidence type="ECO:0000256" key="10">
    <source>
        <dbReference type="ARBA" id="ARBA00022989"/>
    </source>
</evidence>
<dbReference type="Proteomes" id="UP001149813">
    <property type="component" value="Unassembled WGS sequence"/>
</dbReference>
<dbReference type="SUPFAM" id="SSF57850">
    <property type="entry name" value="RING/U-box"/>
    <property type="match status" value="1"/>
</dbReference>
<dbReference type="SMART" id="SM00184">
    <property type="entry name" value="RING"/>
    <property type="match status" value="1"/>
</dbReference>
<keyword evidence="6" id="KW-0479">Metal-binding</keyword>
<comment type="subcellular location">
    <subcellularLocation>
        <location evidence="2">Membrane</location>
        <topology evidence="2">Multi-pass membrane protein</topology>
    </subcellularLocation>
</comment>
<reference evidence="15" key="1">
    <citation type="submission" date="2022-07" db="EMBL/GenBank/DDBJ databases">
        <title>Phylogenomic reconstructions and comparative analyses of Kickxellomycotina fungi.</title>
        <authorList>
            <person name="Reynolds N.K."/>
            <person name="Stajich J.E."/>
            <person name="Barry K."/>
            <person name="Grigoriev I.V."/>
            <person name="Crous P."/>
            <person name="Smith M.E."/>
        </authorList>
    </citation>
    <scope>NUCLEOTIDE SEQUENCE</scope>
    <source>
        <strain evidence="15">NBRC 32514</strain>
    </source>
</reference>
<proteinExistence type="predicted"/>
<evidence type="ECO:0000256" key="4">
    <source>
        <dbReference type="ARBA" id="ARBA00022679"/>
    </source>
</evidence>
<feature type="domain" description="RING-type" evidence="14">
    <location>
        <begin position="92"/>
        <end position="133"/>
    </location>
</feature>
<dbReference type="GO" id="GO:0008270">
    <property type="term" value="F:zinc ion binding"/>
    <property type="evidence" value="ECO:0007669"/>
    <property type="project" value="UniProtKB-KW"/>
</dbReference>